<evidence type="ECO:0000313" key="2">
    <source>
        <dbReference type="EMBL" id="PRP78197.1"/>
    </source>
</evidence>
<proteinExistence type="predicted"/>
<keyword evidence="3" id="KW-1185">Reference proteome</keyword>
<name>A0A2P6N2M4_9EUKA</name>
<gene>
    <name evidence="2" type="ORF">PROFUN_13988</name>
</gene>
<protein>
    <submittedName>
        <fullName evidence="2">Uncharacterized protein</fullName>
    </submittedName>
</protein>
<dbReference type="EMBL" id="MDYQ01000236">
    <property type="protein sequence ID" value="PRP78197.1"/>
    <property type="molecule type" value="Genomic_DNA"/>
</dbReference>
<feature type="signal peptide" evidence="1">
    <location>
        <begin position="1"/>
        <end position="24"/>
    </location>
</feature>
<evidence type="ECO:0000313" key="3">
    <source>
        <dbReference type="Proteomes" id="UP000241769"/>
    </source>
</evidence>
<dbReference type="InParanoid" id="A0A2P6N2M4"/>
<evidence type="ECO:0000256" key="1">
    <source>
        <dbReference type="SAM" id="SignalP"/>
    </source>
</evidence>
<keyword evidence="1" id="KW-0732">Signal</keyword>
<dbReference type="Proteomes" id="UP000241769">
    <property type="component" value="Unassembled WGS sequence"/>
</dbReference>
<reference evidence="2 3" key="1">
    <citation type="journal article" date="2018" name="Genome Biol. Evol.">
        <title>Multiple Roots of Fruiting Body Formation in Amoebozoa.</title>
        <authorList>
            <person name="Hillmann F."/>
            <person name="Forbes G."/>
            <person name="Novohradska S."/>
            <person name="Ferling I."/>
            <person name="Riege K."/>
            <person name="Groth M."/>
            <person name="Westermann M."/>
            <person name="Marz M."/>
            <person name="Spaller T."/>
            <person name="Winckler T."/>
            <person name="Schaap P."/>
            <person name="Glockner G."/>
        </authorList>
    </citation>
    <scope>NUCLEOTIDE SEQUENCE [LARGE SCALE GENOMIC DNA]</scope>
    <source>
        <strain evidence="2 3">Jena</strain>
    </source>
</reference>
<organism evidence="2 3">
    <name type="scientific">Planoprotostelium fungivorum</name>
    <dbReference type="NCBI Taxonomy" id="1890364"/>
    <lineage>
        <taxon>Eukaryota</taxon>
        <taxon>Amoebozoa</taxon>
        <taxon>Evosea</taxon>
        <taxon>Variosea</taxon>
        <taxon>Cavosteliida</taxon>
        <taxon>Cavosteliaceae</taxon>
        <taxon>Planoprotostelium</taxon>
    </lineage>
</organism>
<comment type="caution">
    <text evidence="2">The sequence shown here is derived from an EMBL/GenBank/DDBJ whole genome shotgun (WGS) entry which is preliminary data.</text>
</comment>
<dbReference type="AlphaFoldDB" id="A0A2P6N2M4"/>
<sequence length="56" mass="5863">MPLMRANLAAALSIMVHFLVQSQASSLGILSPTKTSWIEAGLAFGTEAPANDCRCA</sequence>
<accession>A0A2P6N2M4</accession>
<feature type="chain" id="PRO_5015143448" evidence="1">
    <location>
        <begin position="25"/>
        <end position="56"/>
    </location>
</feature>